<evidence type="ECO:0000313" key="2">
    <source>
        <dbReference type="Proteomes" id="UP000317369"/>
    </source>
</evidence>
<sequence>MGENEPGFAVGFCFFDEDCGVIIERSLQMNDLTGRTCGHE</sequence>
<keyword evidence="2" id="KW-1185">Reference proteome</keyword>
<dbReference type="EMBL" id="CP036425">
    <property type="protein sequence ID" value="QDU35359.1"/>
    <property type="molecule type" value="Genomic_DNA"/>
</dbReference>
<gene>
    <name evidence="1" type="ORF">KS4_34400</name>
</gene>
<dbReference type="AlphaFoldDB" id="A0A517YYS6"/>
<accession>A0A517YYS6</accession>
<name>A0A517YYS6_9BACT</name>
<organism evidence="1 2">
    <name type="scientific">Poriferisphaera corsica</name>
    <dbReference type="NCBI Taxonomy" id="2528020"/>
    <lineage>
        <taxon>Bacteria</taxon>
        <taxon>Pseudomonadati</taxon>
        <taxon>Planctomycetota</taxon>
        <taxon>Phycisphaerae</taxon>
        <taxon>Phycisphaerales</taxon>
        <taxon>Phycisphaeraceae</taxon>
        <taxon>Poriferisphaera</taxon>
    </lineage>
</organism>
<evidence type="ECO:0000313" key="1">
    <source>
        <dbReference type="EMBL" id="QDU35359.1"/>
    </source>
</evidence>
<proteinExistence type="predicted"/>
<protein>
    <submittedName>
        <fullName evidence="1">Uncharacterized protein</fullName>
    </submittedName>
</protein>
<dbReference type="Proteomes" id="UP000317369">
    <property type="component" value="Chromosome"/>
</dbReference>
<reference evidence="1 2" key="1">
    <citation type="submission" date="2019-02" db="EMBL/GenBank/DDBJ databases">
        <title>Deep-cultivation of Planctomycetes and their phenomic and genomic characterization uncovers novel biology.</title>
        <authorList>
            <person name="Wiegand S."/>
            <person name="Jogler M."/>
            <person name="Boedeker C."/>
            <person name="Pinto D."/>
            <person name="Vollmers J."/>
            <person name="Rivas-Marin E."/>
            <person name="Kohn T."/>
            <person name="Peeters S.H."/>
            <person name="Heuer A."/>
            <person name="Rast P."/>
            <person name="Oberbeckmann S."/>
            <person name="Bunk B."/>
            <person name="Jeske O."/>
            <person name="Meyerdierks A."/>
            <person name="Storesund J.E."/>
            <person name="Kallscheuer N."/>
            <person name="Luecker S."/>
            <person name="Lage O.M."/>
            <person name="Pohl T."/>
            <person name="Merkel B.J."/>
            <person name="Hornburger P."/>
            <person name="Mueller R.-W."/>
            <person name="Bruemmer F."/>
            <person name="Labrenz M."/>
            <person name="Spormann A.M."/>
            <person name="Op den Camp H."/>
            <person name="Overmann J."/>
            <person name="Amann R."/>
            <person name="Jetten M.S.M."/>
            <person name="Mascher T."/>
            <person name="Medema M.H."/>
            <person name="Devos D.P."/>
            <person name="Kaster A.-K."/>
            <person name="Ovreas L."/>
            <person name="Rohde M."/>
            <person name="Galperin M.Y."/>
            <person name="Jogler C."/>
        </authorList>
    </citation>
    <scope>NUCLEOTIDE SEQUENCE [LARGE SCALE GENOMIC DNA]</scope>
    <source>
        <strain evidence="1 2">KS4</strain>
    </source>
</reference>
<dbReference type="KEGG" id="pcor:KS4_34400"/>